<dbReference type="GeneID" id="25911461"/>
<feature type="compositionally biased region" description="Low complexity" evidence="1">
    <location>
        <begin position="87"/>
        <end position="96"/>
    </location>
</feature>
<sequence>MADTDAKSLSELMELTGLDIVAARSLLHAFNGDTNAAMNDFLENGVGSKPSEFMETDSPDHAQAHAQTSTVEHSDTDDEDPRRDTHTQTTTRTTTTASSSGDGRVYETAPQQEAKQSSSHVGGSGSSDEEFDTTHIGRRIRTRKRSYNPAENDGVRAPDQQYRERLLDPHASMCL</sequence>
<keyword evidence="3" id="KW-1185">Reference proteome</keyword>
<protein>
    <recommendedName>
        <fullName evidence="4">UBA domain-containing protein</fullName>
    </recommendedName>
</protein>
<name>A0A0L0FIE6_9EUKA</name>
<evidence type="ECO:0000313" key="2">
    <source>
        <dbReference type="EMBL" id="KNC76544.1"/>
    </source>
</evidence>
<dbReference type="EMBL" id="KQ243055">
    <property type="protein sequence ID" value="KNC76544.1"/>
    <property type="molecule type" value="Genomic_DNA"/>
</dbReference>
<proteinExistence type="predicted"/>
<evidence type="ECO:0008006" key="4">
    <source>
        <dbReference type="Google" id="ProtNLM"/>
    </source>
</evidence>
<dbReference type="AlphaFoldDB" id="A0A0L0FIE6"/>
<reference evidence="2 3" key="1">
    <citation type="submission" date="2011-02" db="EMBL/GenBank/DDBJ databases">
        <title>The Genome Sequence of Sphaeroforma arctica JP610.</title>
        <authorList>
            <consortium name="The Broad Institute Genome Sequencing Platform"/>
            <person name="Russ C."/>
            <person name="Cuomo C."/>
            <person name="Young S.K."/>
            <person name="Zeng Q."/>
            <person name="Gargeya S."/>
            <person name="Alvarado L."/>
            <person name="Berlin A."/>
            <person name="Chapman S.B."/>
            <person name="Chen Z."/>
            <person name="Freedman E."/>
            <person name="Gellesch M."/>
            <person name="Goldberg J."/>
            <person name="Griggs A."/>
            <person name="Gujja S."/>
            <person name="Heilman E."/>
            <person name="Heiman D."/>
            <person name="Howarth C."/>
            <person name="Mehta T."/>
            <person name="Neiman D."/>
            <person name="Pearson M."/>
            <person name="Roberts A."/>
            <person name="Saif S."/>
            <person name="Shea T."/>
            <person name="Shenoy N."/>
            <person name="Sisk P."/>
            <person name="Stolte C."/>
            <person name="Sykes S."/>
            <person name="White J."/>
            <person name="Yandava C."/>
            <person name="Burger G."/>
            <person name="Gray M.W."/>
            <person name="Holland P.W.H."/>
            <person name="King N."/>
            <person name="Lang F.B.F."/>
            <person name="Roger A.J."/>
            <person name="Ruiz-Trillo I."/>
            <person name="Haas B."/>
            <person name="Nusbaum C."/>
            <person name="Birren B."/>
        </authorList>
    </citation>
    <scope>NUCLEOTIDE SEQUENCE [LARGE SCALE GENOMIC DNA]</scope>
    <source>
        <strain evidence="2 3">JP610</strain>
    </source>
</reference>
<feature type="compositionally biased region" description="Basic and acidic residues" evidence="1">
    <location>
        <begin position="153"/>
        <end position="168"/>
    </location>
</feature>
<evidence type="ECO:0000256" key="1">
    <source>
        <dbReference type="SAM" id="MobiDB-lite"/>
    </source>
</evidence>
<gene>
    <name evidence="2" type="ORF">SARC_10957</name>
</gene>
<organism evidence="2 3">
    <name type="scientific">Sphaeroforma arctica JP610</name>
    <dbReference type="NCBI Taxonomy" id="667725"/>
    <lineage>
        <taxon>Eukaryota</taxon>
        <taxon>Ichthyosporea</taxon>
        <taxon>Ichthyophonida</taxon>
        <taxon>Sphaeroforma</taxon>
    </lineage>
</organism>
<evidence type="ECO:0000313" key="3">
    <source>
        <dbReference type="Proteomes" id="UP000054560"/>
    </source>
</evidence>
<feature type="compositionally biased region" description="Basic residues" evidence="1">
    <location>
        <begin position="136"/>
        <end position="146"/>
    </location>
</feature>
<accession>A0A0L0FIE6</accession>
<feature type="region of interest" description="Disordered" evidence="1">
    <location>
        <begin position="41"/>
        <end position="175"/>
    </location>
</feature>
<dbReference type="Proteomes" id="UP000054560">
    <property type="component" value="Unassembled WGS sequence"/>
</dbReference>
<dbReference type="RefSeq" id="XP_014150446.1">
    <property type="nucleotide sequence ID" value="XM_014294971.1"/>
</dbReference>
<dbReference type="Pfam" id="PF14555">
    <property type="entry name" value="UBA_4"/>
    <property type="match status" value="1"/>
</dbReference>